<reference evidence="3" key="1">
    <citation type="submission" date="2025-08" db="UniProtKB">
        <authorList>
            <consortium name="Ensembl"/>
        </authorList>
    </citation>
    <scope>IDENTIFICATION</scope>
</reference>
<dbReference type="InterPro" id="IPR002931">
    <property type="entry name" value="Transglutaminase-like"/>
</dbReference>
<accession>A0A8B9P4L2</accession>
<dbReference type="Ensembl" id="ENSAOWT00000007020.1">
    <property type="protein sequence ID" value="ENSAOWP00000006199.1"/>
    <property type="gene ID" value="ENSAOWG00000004272.1"/>
</dbReference>
<dbReference type="Gene3D" id="3.10.620.30">
    <property type="match status" value="1"/>
</dbReference>
<dbReference type="PANTHER" id="PTHR46333">
    <property type="entry name" value="CYTOKINESIS PROTEIN 3"/>
    <property type="match status" value="1"/>
</dbReference>
<protein>
    <recommendedName>
        <fullName evidence="2">Transglutaminase-like domain-containing protein</fullName>
    </recommendedName>
</protein>
<dbReference type="AlphaFoldDB" id="A0A8B9P4L2"/>
<evidence type="ECO:0000313" key="3">
    <source>
        <dbReference type="Ensembl" id="ENSAOWP00000006199.1"/>
    </source>
</evidence>
<feature type="region of interest" description="Disordered" evidence="1">
    <location>
        <begin position="104"/>
        <end position="127"/>
    </location>
</feature>
<dbReference type="SMART" id="SM00460">
    <property type="entry name" value="TGc"/>
    <property type="match status" value="1"/>
</dbReference>
<name>A0A8B9P4L2_APTOW</name>
<feature type="compositionally biased region" description="Polar residues" evidence="1">
    <location>
        <begin position="11"/>
        <end position="42"/>
    </location>
</feature>
<dbReference type="InterPro" id="IPR052557">
    <property type="entry name" value="CAP/Cytokinesis_protein"/>
</dbReference>
<keyword evidence="4" id="KW-1185">Reference proteome</keyword>
<dbReference type="Pfam" id="PF01841">
    <property type="entry name" value="Transglut_core"/>
    <property type="match status" value="1"/>
</dbReference>
<feature type="region of interest" description="Disordered" evidence="1">
    <location>
        <begin position="1"/>
        <end position="73"/>
    </location>
</feature>
<reference evidence="3" key="2">
    <citation type="submission" date="2025-09" db="UniProtKB">
        <authorList>
            <consortium name="Ensembl"/>
        </authorList>
    </citation>
    <scope>IDENTIFICATION</scope>
</reference>
<evidence type="ECO:0000313" key="4">
    <source>
        <dbReference type="Proteomes" id="UP000694424"/>
    </source>
</evidence>
<organism evidence="3 4">
    <name type="scientific">Apteryx owenii</name>
    <name type="common">Little spotted kiwi</name>
    <dbReference type="NCBI Taxonomy" id="8824"/>
    <lineage>
        <taxon>Eukaryota</taxon>
        <taxon>Metazoa</taxon>
        <taxon>Chordata</taxon>
        <taxon>Craniata</taxon>
        <taxon>Vertebrata</taxon>
        <taxon>Euteleostomi</taxon>
        <taxon>Archelosauria</taxon>
        <taxon>Archosauria</taxon>
        <taxon>Dinosauria</taxon>
        <taxon>Saurischia</taxon>
        <taxon>Theropoda</taxon>
        <taxon>Coelurosauria</taxon>
        <taxon>Aves</taxon>
        <taxon>Palaeognathae</taxon>
        <taxon>Apterygiformes</taxon>
        <taxon>Apterygidae</taxon>
        <taxon>Apteryx</taxon>
    </lineage>
</organism>
<evidence type="ECO:0000259" key="2">
    <source>
        <dbReference type="SMART" id="SM00460"/>
    </source>
</evidence>
<feature type="domain" description="Transglutaminase-like" evidence="2">
    <location>
        <begin position="273"/>
        <end position="342"/>
    </location>
</feature>
<proteinExistence type="predicted"/>
<dbReference type="PANTHER" id="PTHR46333:SF4">
    <property type="entry name" value="TRANSGLUTAMINASE-LIKE DOMAIN-CONTAINING PROTEIN"/>
    <property type="match status" value="1"/>
</dbReference>
<dbReference type="SUPFAM" id="SSF54001">
    <property type="entry name" value="Cysteine proteinases"/>
    <property type="match status" value="1"/>
</dbReference>
<dbReference type="GO" id="GO:0005737">
    <property type="term" value="C:cytoplasm"/>
    <property type="evidence" value="ECO:0007669"/>
    <property type="project" value="TreeGrafter"/>
</dbReference>
<dbReference type="InterPro" id="IPR038765">
    <property type="entry name" value="Papain-like_cys_pep_sf"/>
</dbReference>
<sequence length="355" mass="39947">MKTSRDGGKSSKPQTIKQMNQFSPVTSGMPTTMEKQPTQSTWRRAHRKDHRENVMPTHADSILPGRRGAQPSDVCNGSFPLERASEQIGRKTPEELLHRVTNANGKHKESALKKVSTMQRVRDEPKDSPSKDVFLFWANKINNSSKKATFQKLLQNSSVTVESRSPVLFSKEGLSSLKERKQAKNAQRKTRRDLFPDSEVFSHIDTHVLHVSQQMKSGQDRLSIPAIVRLITAKSQSKLETTRAIWFWLCHNIEYDVDGFLGLSQKIHTPEQVLQTGRAVCSGYAHLCREMCREAGLSCVEVPGYGRSPGTRGGRQCQQQKSSHMWNAVELEGQWCLLDACWGAGTVDAESQLFM</sequence>
<evidence type="ECO:0000256" key="1">
    <source>
        <dbReference type="SAM" id="MobiDB-lite"/>
    </source>
</evidence>
<dbReference type="Proteomes" id="UP000694424">
    <property type="component" value="Unplaced"/>
</dbReference>